<accession>A0ABT5VC54</accession>
<dbReference type="PANTHER" id="PTHR41260:SF1">
    <property type="entry name" value="PROTEIN ECSC"/>
    <property type="match status" value="1"/>
</dbReference>
<comment type="caution">
    <text evidence="2">The sequence shown here is derived from an EMBL/GenBank/DDBJ whole genome shotgun (WGS) entry which is preliminary data.</text>
</comment>
<keyword evidence="3" id="KW-1185">Reference proteome</keyword>
<feature type="transmembrane region" description="Helical" evidence="1">
    <location>
        <begin position="118"/>
        <end position="137"/>
    </location>
</feature>
<keyword evidence="1" id="KW-0812">Transmembrane</keyword>
<dbReference type="InterPro" id="IPR024787">
    <property type="entry name" value="EcsC"/>
</dbReference>
<dbReference type="PANTHER" id="PTHR41260">
    <property type="entry name" value="PROTEIN ECSC"/>
    <property type="match status" value="1"/>
</dbReference>
<reference evidence="2" key="1">
    <citation type="submission" date="2024-05" db="EMBL/GenBank/DDBJ databases">
        <title>Alkalihalobacillus sp. strain MEB203 novel alkaliphilic bacterium from Lonar Lake, India.</title>
        <authorList>
            <person name="Joshi A."/>
            <person name="Thite S."/>
            <person name="Mengade P."/>
        </authorList>
    </citation>
    <scope>NUCLEOTIDE SEQUENCE</scope>
    <source>
        <strain evidence="2">MEB 203</strain>
    </source>
</reference>
<gene>
    <name evidence="2" type="ORF">N7Z68_02820</name>
</gene>
<dbReference type="Proteomes" id="UP001148125">
    <property type="component" value="Unassembled WGS sequence"/>
</dbReference>
<proteinExistence type="predicted"/>
<dbReference type="EMBL" id="JAOTPO010000002">
    <property type="protein sequence ID" value="MDE5412302.1"/>
    <property type="molecule type" value="Genomic_DNA"/>
</dbReference>
<protein>
    <submittedName>
        <fullName evidence="2">EcsC family protein</fullName>
    </submittedName>
</protein>
<keyword evidence="1" id="KW-1133">Transmembrane helix</keyword>
<evidence type="ECO:0000313" key="3">
    <source>
        <dbReference type="Proteomes" id="UP001148125"/>
    </source>
</evidence>
<name>A0ABT5VC54_9BACI</name>
<dbReference type="Pfam" id="PF12787">
    <property type="entry name" value="EcsC"/>
    <property type="match status" value="1"/>
</dbReference>
<organism evidence="2 3">
    <name type="scientific">Alkalihalobacterium chitinilyticum</name>
    <dbReference type="NCBI Taxonomy" id="2980103"/>
    <lineage>
        <taxon>Bacteria</taxon>
        <taxon>Bacillati</taxon>
        <taxon>Bacillota</taxon>
        <taxon>Bacilli</taxon>
        <taxon>Bacillales</taxon>
        <taxon>Bacillaceae</taxon>
        <taxon>Alkalihalobacterium</taxon>
    </lineage>
</organism>
<sequence>MSLKVQEERLLLEVERWEQTFFEHDPTDFEMMYQKWLNVSLDQLGTEKRSKVLDTIDNFLFHLHAMIQNSRFHEEARERILDQAKVFDGEIEDIQDIRQLSIEKLNFMAKQQMAKQRLLSLGQGGVSGMGGIVLLGIDLPAMIAINMRAIQLIALSYGYDVKRPSEMMIALKVFHVASLPKDLQGGAWDALWAEVQTADYDEWFYTGNEEIADISWIQQPLRQLVKVMVIMLLRKKLIQGVPLIGMAFGATMNYQFSRQVTEVAQRFYQKRLLLERN</sequence>
<keyword evidence="1" id="KW-0472">Membrane</keyword>
<evidence type="ECO:0000256" key="1">
    <source>
        <dbReference type="SAM" id="Phobius"/>
    </source>
</evidence>
<dbReference type="RefSeq" id="WP_275116939.1">
    <property type="nucleotide sequence ID" value="NZ_JAOTPO010000002.1"/>
</dbReference>
<evidence type="ECO:0000313" key="2">
    <source>
        <dbReference type="EMBL" id="MDE5412302.1"/>
    </source>
</evidence>